<protein>
    <submittedName>
        <fullName evidence="1">DNA alkylation repair protein</fullName>
    </submittedName>
</protein>
<proteinExistence type="predicted"/>
<accession>A0A150WHD1</accession>
<comment type="caution">
    <text evidence="1">The sequence shown here is derived from an EMBL/GenBank/DDBJ whole genome shotgun (WGS) entry which is preliminary data.</text>
</comment>
<gene>
    <name evidence="1" type="ORF">AZI86_16690</name>
</gene>
<evidence type="ECO:0000313" key="1">
    <source>
        <dbReference type="EMBL" id="KYG62469.1"/>
    </source>
</evidence>
<name>A0A150WHD1_BDEBC</name>
<dbReference type="OrthoDB" id="5289253at2"/>
<reference evidence="1 2" key="1">
    <citation type="submission" date="2016-03" db="EMBL/GenBank/DDBJ databases">
        <authorList>
            <person name="Ploux O."/>
        </authorList>
    </citation>
    <scope>NUCLEOTIDE SEQUENCE [LARGE SCALE GENOMIC DNA]</scope>
    <source>
        <strain evidence="1 2">R0</strain>
    </source>
</reference>
<evidence type="ECO:0000313" key="2">
    <source>
        <dbReference type="Proteomes" id="UP000075320"/>
    </source>
</evidence>
<sequence length="377" mass="43480">MPQKKKATEETAFKNWINKDLVERIARHIQKHESDFDVKSFVALSAKLSALEMKPRVHLIRDELKKHLPQDYKKSLAILLKATLEPKKGLEPLSGFDLWPFLEFIQTYGLEHTKTSLAALYQLTQVFTAEWAVRPYLIHHEKETLAQLMKWTKDKNTHVRRWVSEGSRPRLPWGEQLKHFIKDPAPTIKLLENLKYDEELYVRKSVANHLNDISKDHPALAVKIATKWKKEAPAKHQAKIDWIVRHALRGQLKKGDPAALKLLGYGTDTKVQLKNLKIEDNTVTVGNHLVFSFELHTGSNVNVMVDYIIHHRKAHGKTSPKVFKLSAKPLVAGQKHLFQKKHSFKVVTTRVYYPGEHVLEIMVNGKNLGKIPFQLKE</sequence>
<keyword evidence="2" id="KW-1185">Reference proteome</keyword>
<dbReference type="RefSeq" id="WP_061836430.1">
    <property type="nucleotide sequence ID" value="NZ_LUKE01000005.1"/>
</dbReference>
<dbReference type="Gene3D" id="1.25.40.290">
    <property type="entry name" value="ARM repeat domains"/>
    <property type="match status" value="1"/>
</dbReference>
<dbReference type="Proteomes" id="UP000075320">
    <property type="component" value="Unassembled WGS sequence"/>
</dbReference>
<dbReference type="AlphaFoldDB" id="A0A150WHD1"/>
<dbReference type="SUPFAM" id="SSF48371">
    <property type="entry name" value="ARM repeat"/>
    <property type="match status" value="1"/>
</dbReference>
<dbReference type="Pfam" id="PF08713">
    <property type="entry name" value="DNA_alkylation"/>
    <property type="match status" value="1"/>
</dbReference>
<organism evidence="1 2">
    <name type="scientific">Bdellovibrio bacteriovorus</name>
    <dbReference type="NCBI Taxonomy" id="959"/>
    <lineage>
        <taxon>Bacteria</taxon>
        <taxon>Pseudomonadati</taxon>
        <taxon>Bdellovibrionota</taxon>
        <taxon>Bdellovibrionia</taxon>
        <taxon>Bdellovibrionales</taxon>
        <taxon>Pseudobdellovibrionaceae</taxon>
        <taxon>Bdellovibrio</taxon>
    </lineage>
</organism>
<dbReference type="InterPro" id="IPR016024">
    <property type="entry name" value="ARM-type_fold"/>
</dbReference>
<dbReference type="InterPro" id="IPR014825">
    <property type="entry name" value="DNA_alkylation"/>
</dbReference>
<dbReference type="EMBL" id="LUKE01000005">
    <property type="protein sequence ID" value="KYG62469.1"/>
    <property type="molecule type" value="Genomic_DNA"/>
</dbReference>